<feature type="domain" description="V-ATPase proteolipid subunit C-like" evidence="9">
    <location>
        <begin position="81"/>
        <end position="140"/>
    </location>
</feature>
<name>A0A7X2TJT4_9FIRM</name>
<evidence type="ECO:0000313" key="11">
    <source>
        <dbReference type="Proteomes" id="UP000440513"/>
    </source>
</evidence>
<dbReference type="InterPro" id="IPR000454">
    <property type="entry name" value="ATP_synth_F0_csu"/>
</dbReference>
<keyword evidence="5 8" id="KW-0472">Membrane</keyword>
<dbReference type="InterPro" id="IPR035921">
    <property type="entry name" value="F/V-ATP_Csub_sf"/>
</dbReference>
<comment type="caution">
    <text evidence="10">The sequence shown here is derived from an EMBL/GenBank/DDBJ whole genome shotgun (WGS) entry which is preliminary data.</text>
</comment>
<evidence type="ECO:0000259" key="9">
    <source>
        <dbReference type="Pfam" id="PF00137"/>
    </source>
</evidence>
<dbReference type="GO" id="GO:0045259">
    <property type="term" value="C:proton-transporting ATP synthase complex"/>
    <property type="evidence" value="ECO:0007669"/>
    <property type="project" value="InterPro"/>
</dbReference>
<dbReference type="PRINTS" id="PR00124">
    <property type="entry name" value="ATPASEC"/>
</dbReference>
<gene>
    <name evidence="10" type="ORF">FYJ57_02930</name>
</gene>
<evidence type="ECO:0000256" key="1">
    <source>
        <dbReference type="ARBA" id="ARBA00004141"/>
    </source>
</evidence>
<dbReference type="GO" id="GO:0015078">
    <property type="term" value="F:proton transmembrane transporter activity"/>
    <property type="evidence" value="ECO:0007669"/>
    <property type="project" value="InterPro"/>
</dbReference>
<feature type="transmembrane region" description="Helical" evidence="8">
    <location>
        <begin position="80"/>
        <end position="109"/>
    </location>
</feature>
<dbReference type="GO" id="GO:0033177">
    <property type="term" value="C:proton-transporting two-sector ATPase complex, proton-transporting domain"/>
    <property type="evidence" value="ECO:0007669"/>
    <property type="project" value="InterPro"/>
</dbReference>
<keyword evidence="3 8" id="KW-0812">Transmembrane</keyword>
<protein>
    <recommendedName>
        <fullName evidence="6">ATP synthase F(0) sector subunit c</fullName>
    </recommendedName>
    <alternativeName>
        <fullName evidence="7">F-type ATPase subunit c</fullName>
    </alternativeName>
</protein>
<proteinExistence type="inferred from homology"/>
<evidence type="ECO:0000256" key="4">
    <source>
        <dbReference type="ARBA" id="ARBA00022989"/>
    </source>
</evidence>
<dbReference type="SUPFAM" id="SSF81333">
    <property type="entry name" value="F1F0 ATP synthase subunit C"/>
    <property type="match status" value="1"/>
</dbReference>
<keyword evidence="4 8" id="KW-1133">Transmembrane helix</keyword>
<comment type="similarity">
    <text evidence="2">Belongs to the ATPase C chain family.</text>
</comment>
<dbReference type="Proteomes" id="UP000440513">
    <property type="component" value="Unassembled WGS sequence"/>
</dbReference>
<dbReference type="Pfam" id="PF00137">
    <property type="entry name" value="ATP-synt_C"/>
    <property type="match status" value="1"/>
</dbReference>
<dbReference type="RefSeq" id="WP_022171512.1">
    <property type="nucleotide sequence ID" value="NZ_JBQHQP010000008.1"/>
</dbReference>
<evidence type="ECO:0000256" key="7">
    <source>
        <dbReference type="ARBA" id="ARBA00032887"/>
    </source>
</evidence>
<dbReference type="Gene3D" id="1.20.120.610">
    <property type="entry name" value="lithium bound rotor ring of v- atpase"/>
    <property type="match status" value="1"/>
</dbReference>
<feature type="transmembrane region" description="Helical" evidence="8">
    <location>
        <begin position="121"/>
        <end position="141"/>
    </location>
</feature>
<dbReference type="AlphaFoldDB" id="A0A7X2TJT4"/>
<feature type="transmembrane region" description="Helical" evidence="8">
    <location>
        <begin position="38"/>
        <end position="60"/>
    </location>
</feature>
<dbReference type="InterPro" id="IPR002379">
    <property type="entry name" value="ATPase_proteolipid_c-like_dom"/>
</dbReference>
<evidence type="ECO:0000256" key="6">
    <source>
        <dbReference type="ARBA" id="ARBA00032200"/>
    </source>
</evidence>
<evidence type="ECO:0000313" key="10">
    <source>
        <dbReference type="EMBL" id="MST65708.1"/>
    </source>
</evidence>
<organism evidence="10 11">
    <name type="scientific">Oliverpabstia intestinalis</name>
    <dbReference type="NCBI Taxonomy" id="2606633"/>
    <lineage>
        <taxon>Bacteria</taxon>
        <taxon>Bacillati</taxon>
        <taxon>Bacillota</taxon>
        <taxon>Clostridia</taxon>
        <taxon>Lachnospirales</taxon>
        <taxon>Lachnospiraceae</taxon>
        <taxon>Oliverpabstia</taxon>
    </lineage>
</organism>
<evidence type="ECO:0000256" key="5">
    <source>
        <dbReference type="ARBA" id="ARBA00023136"/>
    </source>
</evidence>
<accession>A0A7X2TJT4</accession>
<dbReference type="GO" id="GO:0015986">
    <property type="term" value="P:proton motive force-driven ATP synthesis"/>
    <property type="evidence" value="ECO:0007669"/>
    <property type="project" value="InterPro"/>
</dbReference>
<comment type="subcellular location">
    <subcellularLocation>
        <location evidence="1">Membrane</location>
        <topology evidence="1">Multi-pass membrane protein</topology>
    </subcellularLocation>
</comment>
<keyword evidence="11" id="KW-1185">Reference proteome</keyword>
<feature type="transmembrane region" description="Helical" evidence="8">
    <location>
        <begin position="6"/>
        <end position="26"/>
    </location>
</feature>
<dbReference type="EMBL" id="VUMS01000004">
    <property type="protein sequence ID" value="MST65708.1"/>
    <property type="molecule type" value="Genomic_DNA"/>
</dbReference>
<dbReference type="CDD" id="cd18120">
    <property type="entry name" value="ATP-synt_Vo_Ao_c"/>
    <property type="match status" value="1"/>
</dbReference>
<sequence>MSTIIEILTAAALILSIIIPGGAFLLGERNKKRYKKSLAVNCFFFFGTLLVGTIAMFAGAQNVQAATDAAGSGLATGLGYLGAALVTGLSGIGSGIAVASSASAALGAISEDGSLFGKSMIFVAMAEGIALYGLIISFMILGKL</sequence>
<reference evidence="10 11" key="1">
    <citation type="submission" date="2019-08" db="EMBL/GenBank/DDBJ databases">
        <title>In-depth cultivation of the pig gut microbiome towards novel bacterial diversity and tailored functional studies.</title>
        <authorList>
            <person name="Wylensek D."/>
            <person name="Hitch T.C.A."/>
            <person name="Clavel T."/>
        </authorList>
    </citation>
    <scope>NUCLEOTIDE SEQUENCE [LARGE SCALE GENOMIC DNA]</scope>
    <source>
        <strain evidence="10 11">BSM-380-WT-5A</strain>
    </source>
</reference>
<evidence type="ECO:0000256" key="2">
    <source>
        <dbReference type="ARBA" id="ARBA00006704"/>
    </source>
</evidence>
<evidence type="ECO:0000256" key="3">
    <source>
        <dbReference type="ARBA" id="ARBA00022692"/>
    </source>
</evidence>
<evidence type="ECO:0000256" key="8">
    <source>
        <dbReference type="SAM" id="Phobius"/>
    </source>
</evidence>